<accession>A0A0P0YX25</accession>
<dbReference type="CDD" id="cd00085">
    <property type="entry name" value="HNHc"/>
    <property type="match status" value="1"/>
</dbReference>
<name>A0A0P0YX25_9HYPH</name>
<dbReference type="Gene3D" id="1.10.30.50">
    <property type="match status" value="1"/>
</dbReference>
<dbReference type="SMART" id="SM00507">
    <property type="entry name" value="HNHc"/>
    <property type="match status" value="1"/>
</dbReference>
<dbReference type="EMBL" id="LC066371">
    <property type="protein sequence ID" value="BAT26021.1"/>
    <property type="molecule type" value="Genomic_DNA"/>
</dbReference>
<proteinExistence type="predicted"/>
<organism evidence="2">
    <name type="scientific">Aureimonas altamirensis</name>
    <dbReference type="NCBI Taxonomy" id="370622"/>
    <lineage>
        <taxon>Bacteria</taxon>
        <taxon>Pseudomonadati</taxon>
        <taxon>Pseudomonadota</taxon>
        <taxon>Alphaproteobacteria</taxon>
        <taxon>Hyphomicrobiales</taxon>
        <taxon>Aurantimonadaceae</taxon>
        <taxon>Aureimonas</taxon>
    </lineage>
</organism>
<dbReference type="InterPro" id="IPR003615">
    <property type="entry name" value="HNH_nuc"/>
</dbReference>
<dbReference type="AlphaFoldDB" id="A0A0P0YX25"/>
<dbReference type="InterPro" id="IPR002711">
    <property type="entry name" value="HNH"/>
</dbReference>
<evidence type="ECO:0000313" key="2">
    <source>
        <dbReference type="EMBL" id="BAT26021.1"/>
    </source>
</evidence>
<dbReference type="RefSeq" id="WP_060602691.1">
    <property type="nucleotide sequence ID" value="NZ_BBWQ01000009.1"/>
</dbReference>
<protein>
    <recommendedName>
        <fullName evidence="1">HNH nuclease domain-containing protein</fullName>
    </recommendedName>
</protein>
<sequence length="115" mass="12876">MVRAHNFSTKQRKAIAKRADGICEKCHAVLKIGEGEADHIIPVELGGESEIENGQWLCRVCHRGKTTLDVKMIRKAQRLEASRLGVKKRSTIRKAPPGTRYEQGPYGLRAVRENA</sequence>
<dbReference type="GO" id="GO:0008270">
    <property type="term" value="F:zinc ion binding"/>
    <property type="evidence" value="ECO:0007669"/>
    <property type="project" value="InterPro"/>
</dbReference>
<evidence type="ECO:0000259" key="1">
    <source>
        <dbReference type="SMART" id="SM00507"/>
    </source>
</evidence>
<dbReference type="GO" id="GO:0004519">
    <property type="term" value="F:endonuclease activity"/>
    <property type="evidence" value="ECO:0007669"/>
    <property type="project" value="InterPro"/>
</dbReference>
<dbReference type="GO" id="GO:0003676">
    <property type="term" value="F:nucleic acid binding"/>
    <property type="evidence" value="ECO:0007669"/>
    <property type="project" value="InterPro"/>
</dbReference>
<feature type="domain" description="HNH nuclease" evidence="1">
    <location>
        <begin position="10"/>
        <end position="63"/>
    </location>
</feature>
<dbReference type="Pfam" id="PF01844">
    <property type="entry name" value="HNH"/>
    <property type="match status" value="1"/>
</dbReference>
<reference evidence="2" key="1">
    <citation type="journal article" date="2015" name="Proc. Natl. Acad. Sci. U.S.A.">
        <title>Bacterial clade with the ribosomal RNA operon on a small plasmid rather than the chromosome.</title>
        <authorList>
            <person name="Anda M."/>
            <person name="Ohtsubo Y."/>
            <person name="Okubo T."/>
            <person name="Sugawara M."/>
            <person name="Nagata Y."/>
            <person name="Tsuda M."/>
            <person name="Minamisawa K."/>
            <person name="Mitsui H."/>
        </authorList>
    </citation>
    <scope>NUCLEOTIDE SEQUENCE</scope>
    <source>
        <strain evidence="2">DSM 21988</strain>
    </source>
</reference>